<comment type="caution">
    <text evidence="10">The sequence shown here is derived from an EMBL/GenBank/DDBJ whole genome shotgun (WGS) entry which is preliminary data.</text>
</comment>
<reference evidence="10" key="1">
    <citation type="journal article" date="2020" name="mSystems">
        <title>Genome- and Community-Level Interaction Insights into Carbon Utilization and Element Cycling Functions of Hydrothermarchaeota in Hydrothermal Sediment.</title>
        <authorList>
            <person name="Zhou Z."/>
            <person name="Liu Y."/>
            <person name="Xu W."/>
            <person name="Pan J."/>
            <person name="Luo Z.H."/>
            <person name="Li M."/>
        </authorList>
    </citation>
    <scope>NUCLEOTIDE SEQUENCE [LARGE SCALE GENOMIC DNA]</scope>
    <source>
        <strain evidence="10">HyVt-233</strain>
    </source>
</reference>
<evidence type="ECO:0000256" key="6">
    <source>
        <dbReference type="ARBA" id="ARBA00047665"/>
    </source>
</evidence>
<evidence type="ECO:0000256" key="1">
    <source>
        <dbReference type="ARBA" id="ARBA00008609"/>
    </source>
</evidence>
<dbReference type="EC" id="2.1.2.10" evidence="2"/>
<dbReference type="Gene3D" id="3.30.70.1400">
    <property type="entry name" value="Aminomethyltransferase beta-barrel domains"/>
    <property type="match status" value="1"/>
</dbReference>
<dbReference type="PANTHER" id="PTHR43757">
    <property type="entry name" value="AMINOMETHYLTRANSFERASE"/>
    <property type="match status" value="1"/>
</dbReference>
<dbReference type="FunFam" id="4.10.1250.10:FF:000001">
    <property type="entry name" value="Aminomethyltransferase"/>
    <property type="match status" value="1"/>
</dbReference>
<dbReference type="GO" id="GO:0006546">
    <property type="term" value="P:glycine catabolic process"/>
    <property type="evidence" value="ECO:0007669"/>
    <property type="project" value="InterPro"/>
</dbReference>
<evidence type="ECO:0000256" key="4">
    <source>
        <dbReference type="ARBA" id="ARBA00022679"/>
    </source>
</evidence>
<dbReference type="SUPFAM" id="SSF103025">
    <property type="entry name" value="Folate-binding domain"/>
    <property type="match status" value="1"/>
</dbReference>
<dbReference type="GO" id="GO:0005829">
    <property type="term" value="C:cytosol"/>
    <property type="evidence" value="ECO:0007669"/>
    <property type="project" value="TreeGrafter"/>
</dbReference>
<dbReference type="EMBL" id="DRBS01000388">
    <property type="protein sequence ID" value="HDD45273.1"/>
    <property type="molecule type" value="Genomic_DNA"/>
</dbReference>
<evidence type="ECO:0000256" key="3">
    <source>
        <dbReference type="ARBA" id="ARBA00022576"/>
    </source>
</evidence>
<protein>
    <recommendedName>
        <fullName evidence="2">aminomethyltransferase</fullName>
        <ecNumber evidence="2">2.1.2.10</ecNumber>
    </recommendedName>
    <alternativeName>
        <fullName evidence="5">Glycine cleavage system T protein</fullName>
    </alternativeName>
</protein>
<dbReference type="GO" id="GO:0004047">
    <property type="term" value="F:aminomethyltransferase activity"/>
    <property type="evidence" value="ECO:0007669"/>
    <property type="project" value="UniProtKB-EC"/>
</dbReference>
<keyword evidence="4 10" id="KW-0808">Transferase</keyword>
<evidence type="ECO:0000259" key="9">
    <source>
        <dbReference type="Pfam" id="PF08669"/>
    </source>
</evidence>
<evidence type="ECO:0000259" key="8">
    <source>
        <dbReference type="Pfam" id="PF01571"/>
    </source>
</evidence>
<dbReference type="InterPro" id="IPR013977">
    <property type="entry name" value="GcvT_C"/>
</dbReference>
<dbReference type="AlphaFoldDB" id="A0A7C0U4G2"/>
<comment type="catalytic activity">
    <reaction evidence="6">
        <text>N(6)-[(R)-S(8)-aminomethyldihydrolipoyl]-L-lysyl-[protein] + (6S)-5,6,7,8-tetrahydrofolate = N(6)-[(R)-dihydrolipoyl]-L-lysyl-[protein] + (6R)-5,10-methylene-5,6,7,8-tetrahydrofolate + NH4(+)</text>
        <dbReference type="Rhea" id="RHEA:16945"/>
        <dbReference type="Rhea" id="RHEA-COMP:10475"/>
        <dbReference type="Rhea" id="RHEA-COMP:10492"/>
        <dbReference type="ChEBI" id="CHEBI:15636"/>
        <dbReference type="ChEBI" id="CHEBI:28938"/>
        <dbReference type="ChEBI" id="CHEBI:57453"/>
        <dbReference type="ChEBI" id="CHEBI:83100"/>
        <dbReference type="ChEBI" id="CHEBI:83143"/>
        <dbReference type="EC" id="2.1.2.10"/>
    </reaction>
</comment>
<dbReference type="NCBIfam" id="TIGR00528">
    <property type="entry name" value="gcvT"/>
    <property type="match status" value="1"/>
</dbReference>
<keyword evidence="3" id="KW-0032">Aminotransferase</keyword>
<gene>
    <name evidence="10" type="primary">gcvT</name>
    <name evidence="10" type="ORF">ENG63_10520</name>
</gene>
<evidence type="ECO:0000313" key="10">
    <source>
        <dbReference type="EMBL" id="HDD45273.1"/>
    </source>
</evidence>
<feature type="domain" description="GCVT N-terminal" evidence="8">
    <location>
        <begin position="6"/>
        <end position="256"/>
    </location>
</feature>
<dbReference type="Gene3D" id="3.30.1360.120">
    <property type="entry name" value="Probable tRNA modification gtpase trme, domain 1"/>
    <property type="match status" value="1"/>
</dbReference>
<dbReference type="InterPro" id="IPR028896">
    <property type="entry name" value="GcvT/YgfZ/DmdA"/>
</dbReference>
<evidence type="ECO:0000256" key="7">
    <source>
        <dbReference type="PIRSR" id="PIRSR006487-1"/>
    </source>
</evidence>
<sequence>MKKTPLFEIHQRLKAKMEPFAGWLMPIQYESIISEHHWTRNYCSLFDTCHMGEFIIYGHLKENNLNKVITADLESMEIGKCSYGFMLNEKGGIIDDLIVYKLAEDKWMLVVNAEPLNKDEIHLKNYIKTEIENVSYKTAKLDLQGPLSREILKSIVGQDIDKLKYYHFDYFPILGENVLISRTGYTGELGYELYINSDKAVDLWHLLLSNKRVKPAGLGARDTLRLEMGYPLYGQDITEETTPLEADLERFVNFEKEFIGKTALLRQKEVGIKKKLVCLIASSRRAPRHGYKIYLNNKEIGFITSGTFSPSLACGIGMGYVEIDYCELGMKVFIKEDKIEIEATITKRPFYKEGSLRR</sequence>
<dbReference type="Pfam" id="PF01571">
    <property type="entry name" value="GCV_T"/>
    <property type="match status" value="1"/>
</dbReference>
<dbReference type="Gene3D" id="4.10.1250.10">
    <property type="entry name" value="Aminomethyltransferase fragment"/>
    <property type="match status" value="1"/>
</dbReference>
<comment type="similarity">
    <text evidence="1">Belongs to the GcvT family.</text>
</comment>
<dbReference type="Pfam" id="PF08669">
    <property type="entry name" value="GCV_T_C"/>
    <property type="match status" value="1"/>
</dbReference>
<dbReference type="InterPro" id="IPR027266">
    <property type="entry name" value="TrmE/GcvT-like"/>
</dbReference>
<dbReference type="PIRSF" id="PIRSF006487">
    <property type="entry name" value="GcvT"/>
    <property type="match status" value="1"/>
</dbReference>
<dbReference type="PANTHER" id="PTHR43757:SF2">
    <property type="entry name" value="AMINOMETHYLTRANSFERASE, MITOCHONDRIAL"/>
    <property type="match status" value="1"/>
</dbReference>
<proteinExistence type="inferred from homology"/>
<organism evidence="10">
    <name type="scientific">Desulfofervidus auxilii</name>
    <dbReference type="NCBI Taxonomy" id="1621989"/>
    <lineage>
        <taxon>Bacteria</taxon>
        <taxon>Pseudomonadati</taxon>
        <taxon>Thermodesulfobacteriota</taxon>
        <taxon>Candidatus Desulfofervidia</taxon>
        <taxon>Candidatus Desulfofervidales</taxon>
        <taxon>Candidatus Desulfofervidaceae</taxon>
        <taxon>Candidatus Desulfofervidus</taxon>
    </lineage>
</organism>
<evidence type="ECO:0000256" key="2">
    <source>
        <dbReference type="ARBA" id="ARBA00012616"/>
    </source>
</evidence>
<evidence type="ECO:0000256" key="5">
    <source>
        <dbReference type="ARBA" id="ARBA00031395"/>
    </source>
</evidence>
<dbReference type="SUPFAM" id="SSF101790">
    <property type="entry name" value="Aminomethyltransferase beta-barrel domain"/>
    <property type="match status" value="1"/>
</dbReference>
<dbReference type="GO" id="GO:0008483">
    <property type="term" value="F:transaminase activity"/>
    <property type="evidence" value="ECO:0007669"/>
    <property type="project" value="UniProtKB-KW"/>
</dbReference>
<dbReference type="InterPro" id="IPR029043">
    <property type="entry name" value="GcvT/YgfZ_C"/>
</dbReference>
<dbReference type="InterPro" id="IPR006222">
    <property type="entry name" value="GCVT_N"/>
</dbReference>
<name>A0A7C0U4G2_DESA2</name>
<dbReference type="Gene3D" id="2.40.30.110">
    <property type="entry name" value="Aminomethyltransferase beta-barrel domains"/>
    <property type="match status" value="1"/>
</dbReference>
<dbReference type="NCBIfam" id="NF001567">
    <property type="entry name" value="PRK00389.1"/>
    <property type="match status" value="1"/>
</dbReference>
<feature type="binding site" evidence="7">
    <location>
        <position position="192"/>
    </location>
    <ligand>
        <name>substrate</name>
    </ligand>
</feature>
<dbReference type="Proteomes" id="UP000886289">
    <property type="component" value="Unassembled WGS sequence"/>
</dbReference>
<accession>A0A7C0U4G2</accession>
<feature type="domain" description="Aminomethyltransferase C-terminal" evidence="9">
    <location>
        <begin position="274"/>
        <end position="352"/>
    </location>
</feature>
<dbReference type="InterPro" id="IPR006223">
    <property type="entry name" value="GcvT"/>
</dbReference>
<dbReference type="GO" id="GO:0005960">
    <property type="term" value="C:glycine cleavage complex"/>
    <property type="evidence" value="ECO:0007669"/>
    <property type="project" value="InterPro"/>
</dbReference>